<dbReference type="Gene3D" id="3.40.50.300">
    <property type="entry name" value="P-loop containing nucleotide triphosphate hydrolases"/>
    <property type="match status" value="2"/>
</dbReference>
<keyword evidence="7" id="KW-0234">DNA repair</keyword>
<dbReference type="GO" id="GO:0000723">
    <property type="term" value="P:telomere maintenance"/>
    <property type="evidence" value="ECO:0007669"/>
    <property type="project" value="InterPro"/>
</dbReference>
<feature type="domain" description="DNA helicase Pif1-like 2B" evidence="10">
    <location>
        <begin position="229"/>
        <end position="269"/>
    </location>
</feature>
<evidence type="ECO:0000259" key="9">
    <source>
        <dbReference type="Pfam" id="PF05970"/>
    </source>
</evidence>
<dbReference type="PANTHER" id="PTHR47642">
    <property type="entry name" value="ATP-DEPENDENT DNA HELICASE"/>
    <property type="match status" value="1"/>
</dbReference>
<feature type="non-terminal residue" evidence="11">
    <location>
        <position position="1"/>
    </location>
</feature>
<evidence type="ECO:0000256" key="8">
    <source>
        <dbReference type="ARBA" id="ARBA00023235"/>
    </source>
</evidence>
<dbReference type="Proteomes" id="UP000185769">
    <property type="component" value="Unassembled WGS sequence"/>
</dbReference>
<comment type="caution">
    <text evidence="11">The sequence shown here is derived from an EMBL/GenBank/DDBJ whole genome shotgun (WGS) entry which is preliminary data.</text>
</comment>
<protein>
    <submittedName>
        <fullName evidence="11">AAA family ATPase</fullName>
    </submittedName>
</protein>
<dbReference type="EMBL" id="MNVM01000034">
    <property type="protein sequence ID" value="OIO29128.1"/>
    <property type="molecule type" value="Genomic_DNA"/>
</dbReference>
<keyword evidence="3" id="KW-0378">Hydrolase</keyword>
<dbReference type="PANTHER" id="PTHR47642:SF5">
    <property type="entry name" value="ATP-DEPENDENT DNA HELICASE"/>
    <property type="match status" value="1"/>
</dbReference>
<keyword evidence="2" id="KW-0227">DNA damage</keyword>
<evidence type="ECO:0000313" key="11">
    <source>
        <dbReference type="EMBL" id="OIO29128.1"/>
    </source>
</evidence>
<organism evidence="11 12">
    <name type="scientific">Candidatus Nomurabacteria bacterium CG1_02_31_12</name>
    <dbReference type="NCBI Taxonomy" id="1805280"/>
    <lineage>
        <taxon>Bacteria</taxon>
        <taxon>Candidatus Nomuraibacteriota</taxon>
    </lineage>
</organism>
<gene>
    <name evidence="11" type="ORF">AUJ22_01980</name>
</gene>
<dbReference type="SUPFAM" id="SSF52540">
    <property type="entry name" value="P-loop containing nucleoside triphosphate hydrolases"/>
    <property type="match status" value="2"/>
</dbReference>
<dbReference type="GO" id="GO:0006281">
    <property type="term" value="P:DNA repair"/>
    <property type="evidence" value="ECO:0007669"/>
    <property type="project" value="InterPro"/>
</dbReference>
<evidence type="ECO:0000256" key="4">
    <source>
        <dbReference type="ARBA" id="ARBA00022806"/>
    </source>
</evidence>
<evidence type="ECO:0000259" key="10">
    <source>
        <dbReference type="Pfam" id="PF21530"/>
    </source>
</evidence>
<dbReference type="InterPro" id="IPR027417">
    <property type="entry name" value="P-loop_NTPase"/>
</dbReference>
<evidence type="ECO:0000313" key="12">
    <source>
        <dbReference type="Proteomes" id="UP000185769"/>
    </source>
</evidence>
<keyword evidence="8" id="KW-0413">Isomerase</keyword>
<evidence type="ECO:0000256" key="6">
    <source>
        <dbReference type="ARBA" id="ARBA00023125"/>
    </source>
</evidence>
<keyword evidence="5" id="KW-0067">ATP-binding</keyword>
<keyword evidence="4" id="KW-0347">Helicase</keyword>
<dbReference type="Gene3D" id="1.10.10.60">
    <property type="entry name" value="Homeodomain-like"/>
    <property type="match status" value="1"/>
</dbReference>
<evidence type="ECO:0000256" key="7">
    <source>
        <dbReference type="ARBA" id="ARBA00023204"/>
    </source>
</evidence>
<dbReference type="STRING" id="1805280.AUJ22_01980"/>
<evidence type="ECO:0000256" key="2">
    <source>
        <dbReference type="ARBA" id="ARBA00022763"/>
    </source>
</evidence>
<evidence type="ECO:0000256" key="3">
    <source>
        <dbReference type="ARBA" id="ARBA00022801"/>
    </source>
</evidence>
<keyword evidence="1" id="KW-0547">Nucleotide-binding</keyword>
<feature type="domain" description="DNA helicase Pif1-like DEAD-box helicase" evidence="9">
    <location>
        <begin position="2"/>
        <end position="118"/>
    </location>
</feature>
<dbReference type="AlphaFoldDB" id="A0A1J4UZL7"/>
<dbReference type="InterPro" id="IPR049163">
    <property type="entry name" value="Pif1-like_2B_dom"/>
</dbReference>
<dbReference type="Pfam" id="PF05970">
    <property type="entry name" value="PIF1"/>
    <property type="match status" value="1"/>
</dbReference>
<accession>A0A1J4UZL7</accession>
<dbReference type="CDD" id="cd18809">
    <property type="entry name" value="SF1_C_RecD"/>
    <property type="match status" value="1"/>
</dbReference>
<name>A0A1J4UZL7_9BACT</name>
<dbReference type="InterPro" id="IPR010285">
    <property type="entry name" value="DNA_helicase_pif1-like_DEAD"/>
</dbReference>
<dbReference type="Pfam" id="PF21530">
    <property type="entry name" value="Pif1_2B_dom"/>
    <property type="match status" value="1"/>
</dbReference>
<reference evidence="11 12" key="1">
    <citation type="journal article" date="2016" name="Environ. Microbiol.">
        <title>Genomic resolution of a cold subsurface aquifer community provides metabolic insights for novel microbes adapted to high CO concentrations.</title>
        <authorList>
            <person name="Probst A.J."/>
            <person name="Castelle C.J."/>
            <person name="Singh A."/>
            <person name="Brown C.T."/>
            <person name="Anantharaman K."/>
            <person name="Sharon I."/>
            <person name="Hug L.A."/>
            <person name="Burstein D."/>
            <person name="Emerson J.B."/>
            <person name="Thomas B.C."/>
            <person name="Banfield J.F."/>
        </authorList>
    </citation>
    <scope>NUCLEOTIDE SEQUENCE [LARGE SCALE GENOMIC DNA]</scope>
    <source>
        <strain evidence="11">CG1_02_31_12</strain>
    </source>
</reference>
<dbReference type="InterPro" id="IPR051055">
    <property type="entry name" value="PIF1_helicase"/>
</dbReference>
<evidence type="ECO:0000256" key="5">
    <source>
        <dbReference type="ARBA" id="ARBA00022840"/>
    </source>
</evidence>
<keyword evidence="6" id="KW-0238">DNA-binding</keyword>
<dbReference type="GO" id="GO:0003678">
    <property type="term" value="F:DNA helicase activity"/>
    <property type="evidence" value="ECO:0007669"/>
    <property type="project" value="InterPro"/>
</dbReference>
<proteinExistence type="predicted"/>
<sequence length="483" mass="55275">EVAITASTGIAATHIGGMTIHSWSGIGIKRKLDKYDLDKIYSSEYISKRINRAKVLVIDEVSMLSSETLSMVEAVCREVKQSDEVFGGLQVIFVGDFFQLPPVVKRVEEQDPQATLIPNERESIFAYDCFAWENAKPVVCYITEQYRQDDREFLSILSAIRQNTFNKNHLYQIEKRKVQKDNFPENIPKLFSHNINVDFVNDETLSKIEKEVKIFTMSSQGKEILVSILQKGCLSPEKLSLKIGAEVMFTKNNQKEKFVNGTLGIVVDFQKSSQYPIVKTKNNRLIIVEPMEWSVEENGKIRAKIIQIPLRLAWAITVHKSQGMSMDGAIMDLSHVFEYGQGYVALSRVRRLSGLYIIGFNEKAFQVHPDVLLKDKIFRTASIDAEKVFSEIPSDKLTKMHDDFVISLGGKVISKFKNKKIVNNNFEEIRKKFPNAYRPWVKDDDEKLRILFAKNMSVKDIAKEFGRKRGAITSRLEKLELVK</sequence>
<evidence type="ECO:0000256" key="1">
    <source>
        <dbReference type="ARBA" id="ARBA00022741"/>
    </source>
</evidence>